<comment type="cofactor">
    <cofactor evidence="1">
        <name>FAD</name>
        <dbReference type="ChEBI" id="CHEBI:57692"/>
    </cofactor>
</comment>
<evidence type="ECO:0000256" key="2">
    <source>
        <dbReference type="ARBA" id="ARBA00004370"/>
    </source>
</evidence>
<evidence type="ECO:0000256" key="5">
    <source>
        <dbReference type="ARBA" id="ARBA00022630"/>
    </source>
</evidence>
<accession>A0ABN3CRY8</accession>
<dbReference type="EMBL" id="BAAAQX010000024">
    <property type="protein sequence ID" value="GAA2212088.1"/>
    <property type="molecule type" value="Genomic_DNA"/>
</dbReference>
<keyword evidence="8" id="KW-0472">Membrane</keyword>
<keyword evidence="7" id="KW-0560">Oxidoreductase</keyword>
<evidence type="ECO:0000256" key="4">
    <source>
        <dbReference type="ARBA" id="ARBA00012312"/>
    </source>
</evidence>
<dbReference type="Pfam" id="PF12831">
    <property type="entry name" value="FAD_oxidored"/>
    <property type="match status" value="1"/>
</dbReference>
<keyword evidence="11" id="KW-1185">Reference proteome</keyword>
<dbReference type="SUPFAM" id="SSF51905">
    <property type="entry name" value="FAD/NAD(P)-binding domain"/>
    <property type="match status" value="1"/>
</dbReference>
<evidence type="ECO:0000256" key="7">
    <source>
        <dbReference type="ARBA" id="ARBA00023002"/>
    </source>
</evidence>
<dbReference type="InterPro" id="IPR040125">
    <property type="entry name" value="Squalene_monox"/>
</dbReference>
<evidence type="ECO:0000256" key="3">
    <source>
        <dbReference type="ARBA" id="ARBA00008802"/>
    </source>
</evidence>
<gene>
    <name evidence="10" type="ORF">GCM10009850_075500</name>
</gene>
<comment type="caution">
    <text evidence="10">The sequence shown here is derived from an EMBL/GenBank/DDBJ whole genome shotgun (WGS) entry which is preliminary data.</text>
</comment>
<keyword evidence="6" id="KW-0274">FAD</keyword>
<protein>
    <recommendedName>
        <fullName evidence="4">squalene monooxygenase</fullName>
        <ecNumber evidence="4">1.14.14.17</ecNumber>
    </recommendedName>
</protein>
<dbReference type="PANTHER" id="PTHR10835:SF0">
    <property type="entry name" value="SQUALENE MONOOXYGENASE"/>
    <property type="match status" value="1"/>
</dbReference>
<evidence type="ECO:0000313" key="11">
    <source>
        <dbReference type="Proteomes" id="UP001499843"/>
    </source>
</evidence>
<dbReference type="Pfam" id="PF08491">
    <property type="entry name" value="SE"/>
    <property type="match status" value="1"/>
</dbReference>
<dbReference type="PANTHER" id="PTHR10835">
    <property type="entry name" value="SQUALENE MONOOXYGENASE"/>
    <property type="match status" value="1"/>
</dbReference>
<dbReference type="Proteomes" id="UP001499843">
    <property type="component" value="Unassembled WGS sequence"/>
</dbReference>
<feature type="domain" description="Squalene epoxidase" evidence="9">
    <location>
        <begin position="172"/>
        <end position="386"/>
    </location>
</feature>
<evidence type="ECO:0000256" key="1">
    <source>
        <dbReference type="ARBA" id="ARBA00001974"/>
    </source>
</evidence>
<dbReference type="InterPro" id="IPR036188">
    <property type="entry name" value="FAD/NAD-bd_sf"/>
</dbReference>
<dbReference type="PRINTS" id="PR00420">
    <property type="entry name" value="RNGMNOXGNASE"/>
</dbReference>
<organism evidence="10 11">
    <name type="scientific">Nonomuraea monospora</name>
    <dbReference type="NCBI Taxonomy" id="568818"/>
    <lineage>
        <taxon>Bacteria</taxon>
        <taxon>Bacillati</taxon>
        <taxon>Actinomycetota</taxon>
        <taxon>Actinomycetes</taxon>
        <taxon>Streptosporangiales</taxon>
        <taxon>Streptosporangiaceae</taxon>
        <taxon>Nonomuraea</taxon>
    </lineage>
</organism>
<dbReference type="EC" id="1.14.14.17" evidence="4"/>
<comment type="subcellular location">
    <subcellularLocation>
        <location evidence="2">Membrane</location>
    </subcellularLocation>
</comment>
<name>A0ABN3CRY8_9ACTN</name>
<sequence length="445" mass="47167">MTAAARADVVVVGAGPSGCAAALAFAGQGARVLLLEAEARPVRRFAGEWLHPPGVAALRRLGVELPASRFVTGAGFVVFPDDGGPAIALPYTRGRTGLSFPHSALVRSMRSAVAAHPRIVLGIGSRVTGISGGHVTYTSCHDGTDRHVTAGRIIGADGRTSLLRPAAAGAKRLSRLAGVLLRDVSLPAEGYAHVFLGGPGPILAYRLNASTVRLCIDVPLTVRPADLTRYLIQRYEQVLRAPLHAAMVAALCRGETQWSVNRFQPRRLYGREPHALVGDAVGHFHPLTAAGLTLAILDGERVAASGTIADYARERAARSRVPEMLADALYTVFTSDAPAEAALRRAAYALWRRDRAERGRTMRLLSTDETRPGPFAAAFLRVARVAAGRLARDVLTGPRPRHTLSVLRGLLAWLRRLAGLAFRRPAAACPPSGAGRGRRTSAGPG</sequence>
<dbReference type="Gene3D" id="3.50.50.60">
    <property type="entry name" value="FAD/NAD(P)-binding domain"/>
    <property type="match status" value="1"/>
</dbReference>
<evidence type="ECO:0000259" key="9">
    <source>
        <dbReference type="Pfam" id="PF08491"/>
    </source>
</evidence>
<comment type="similarity">
    <text evidence="3">Belongs to the squalene monooxygenase family.</text>
</comment>
<reference evidence="10 11" key="1">
    <citation type="journal article" date="2019" name="Int. J. Syst. Evol. Microbiol.">
        <title>The Global Catalogue of Microorganisms (GCM) 10K type strain sequencing project: providing services to taxonomists for standard genome sequencing and annotation.</title>
        <authorList>
            <consortium name="The Broad Institute Genomics Platform"/>
            <consortium name="The Broad Institute Genome Sequencing Center for Infectious Disease"/>
            <person name="Wu L."/>
            <person name="Ma J."/>
        </authorList>
    </citation>
    <scope>NUCLEOTIDE SEQUENCE [LARGE SCALE GENOMIC DNA]</scope>
    <source>
        <strain evidence="10 11">JCM 16114</strain>
    </source>
</reference>
<dbReference type="InterPro" id="IPR013698">
    <property type="entry name" value="Squalene_epoxidase"/>
</dbReference>
<evidence type="ECO:0000256" key="6">
    <source>
        <dbReference type="ARBA" id="ARBA00022827"/>
    </source>
</evidence>
<evidence type="ECO:0000256" key="8">
    <source>
        <dbReference type="ARBA" id="ARBA00023136"/>
    </source>
</evidence>
<evidence type="ECO:0000313" key="10">
    <source>
        <dbReference type="EMBL" id="GAA2212088.1"/>
    </source>
</evidence>
<proteinExistence type="inferred from homology"/>
<dbReference type="RefSeq" id="WP_344485910.1">
    <property type="nucleotide sequence ID" value="NZ_BAAAQX010000024.1"/>
</dbReference>
<keyword evidence="5" id="KW-0285">Flavoprotein</keyword>